<evidence type="ECO:0000313" key="2">
    <source>
        <dbReference type="EMBL" id="MEB3967036.1"/>
    </source>
</evidence>
<sequence>MPASLLLCNDPLAPRRCDPHFAPQADAARRAGAAVALIDHDALLAGHTEEAVRRVPQDLGAAWYRGWMIPARTYADLDAALARRGTHLRTTAPMYRAAHELPGWYATFTDVTPPSAHAACAPHQPPAPATLAELTAALPAGPGIVKDYVKSRKHDWDEACYLPDLADTAAVREVVGRFTELQGDDLAGGVVLRAFEPFDAAVGEARVWWLDGVPLLIKAHPDTPDLHPGPDVDHLRGLVRALGCRFVTTDLARRRTDGTWRVIEVGDGQVSDLPANTDPAGLLTPLLAT</sequence>
<gene>
    <name evidence="2" type="ORF">OKJ48_43395</name>
</gene>
<evidence type="ECO:0000259" key="1">
    <source>
        <dbReference type="Pfam" id="PF14243"/>
    </source>
</evidence>
<evidence type="ECO:0000313" key="3">
    <source>
        <dbReference type="Proteomes" id="UP001352223"/>
    </source>
</evidence>
<comment type="caution">
    <text evidence="2">The sequence shown here is derived from an EMBL/GenBank/DDBJ whole genome shotgun (WGS) entry which is preliminary data.</text>
</comment>
<dbReference type="Pfam" id="PF14243">
    <property type="entry name" value="R2K_3"/>
    <property type="match status" value="1"/>
</dbReference>
<organism evidence="2 3">
    <name type="scientific">Streptomyces kunmingensis</name>
    <dbReference type="NCBI Taxonomy" id="68225"/>
    <lineage>
        <taxon>Bacteria</taxon>
        <taxon>Bacillati</taxon>
        <taxon>Actinomycetota</taxon>
        <taxon>Actinomycetes</taxon>
        <taxon>Kitasatosporales</taxon>
        <taxon>Streptomycetaceae</taxon>
        <taxon>Streptomyces</taxon>
    </lineage>
</organism>
<dbReference type="EMBL" id="JAOZYB010000373">
    <property type="protein sequence ID" value="MEB3967036.1"/>
    <property type="molecule type" value="Genomic_DNA"/>
</dbReference>
<dbReference type="RefSeq" id="WP_324776914.1">
    <property type="nucleotide sequence ID" value="NZ_BAAATS010000009.1"/>
</dbReference>
<protein>
    <submittedName>
        <fullName evidence="2">ATP-grasp domain-containing protein</fullName>
    </submittedName>
</protein>
<reference evidence="2 3" key="1">
    <citation type="submission" date="2022-10" db="EMBL/GenBank/DDBJ databases">
        <authorList>
            <person name="Xie J."/>
            <person name="Shen N."/>
        </authorList>
    </citation>
    <scope>NUCLEOTIDE SEQUENCE [LARGE SCALE GENOMIC DNA]</scope>
    <source>
        <strain evidence="2 3">DSM 41681</strain>
    </source>
</reference>
<name>A0ABU6CSU1_9ACTN</name>
<accession>A0ABU6CSU1</accession>
<dbReference type="InterPro" id="IPR025643">
    <property type="entry name" value="R2K_3"/>
</dbReference>
<proteinExistence type="predicted"/>
<keyword evidence="3" id="KW-1185">Reference proteome</keyword>
<feature type="domain" description="ATP-grasp" evidence="1">
    <location>
        <begin position="140"/>
        <end position="281"/>
    </location>
</feature>
<dbReference type="Proteomes" id="UP001352223">
    <property type="component" value="Unassembled WGS sequence"/>
</dbReference>